<evidence type="ECO:0000256" key="6">
    <source>
        <dbReference type="SAM" id="Phobius"/>
    </source>
</evidence>
<dbReference type="Proteomes" id="UP000193498">
    <property type="component" value="Unassembled WGS sequence"/>
</dbReference>
<evidence type="ECO:0000313" key="7">
    <source>
        <dbReference type="EMBL" id="ORX98583.1"/>
    </source>
</evidence>
<keyword evidence="6" id="KW-0812">Transmembrane</keyword>
<reference evidence="7 8" key="1">
    <citation type="submission" date="2016-07" db="EMBL/GenBank/DDBJ databases">
        <title>Pervasive Adenine N6-methylation of Active Genes in Fungi.</title>
        <authorList>
            <consortium name="DOE Joint Genome Institute"/>
            <person name="Mondo S.J."/>
            <person name="Dannebaum R.O."/>
            <person name="Kuo R.C."/>
            <person name="Labutti K."/>
            <person name="Haridas S."/>
            <person name="Kuo A."/>
            <person name="Salamov A."/>
            <person name="Ahrendt S.R."/>
            <person name="Lipzen A."/>
            <person name="Sullivan W."/>
            <person name="Andreopoulos W.B."/>
            <person name="Clum A."/>
            <person name="Lindquist E."/>
            <person name="Daum C."/>
            <person name="Ramamoorthy G.K."/>
            <person name="Gryganskyi A."/>
            <person name="Culley D."/>
            <person name="Magnuson J.K."/>
            <person name="James T.Y."/>
            <person name="O'Malley M.A."/>
            <person name="Stajich J.E."/>
            <person name="Spatafora J.W."/>
            <person name="Visel A."/>
            <person name="Grigoriev I.V."/>
        </authorList>
    </citation>
    <scope>NUCLEOTIDE SEQUENCE [LARGE SCALE GENOMIC DNA]</scope>
    <source>
        <strain evidence="7 8">CBS 931.73</strain>
    </source>
</reference>
<keyword evidence="4" id="KW-0496">Mitochondrion</keyword>
<organism evidence="7 8">
    <name type="scientific">Basidiobolus meristosporus CBS 931.73</name>
    <dbReference type="NCBI Taxonomy" id="1314790"/>
    <lineage>
        <taxon>Eukaryota</taxon>
        <taxon>Fungi</taxon>
        <taxon>Fungi incertae sedis</taxon>
        <taxon>Zoopagomycota</taxon>
        <taxon>Entomophthoromycotina</taxon>
        <taxon>Basidiobolomycetes</taxon>
        <taxon>Basidiobolales</taxon>
        <taxon>Basidiobolaceae</taxon>
        <taxon>Basidiobolus</taxon>
    </lineage>
</organism>
<dbReference type="EMBL" id="MCFE01000111">
    <property type="protein sequence ID" value="ORX98583.1"/>
    <property type="molecule type" value="Genomic_DNA"/>
</dbReference>
<dbReference type="SUPFAM" id="SSF81419">
    <property type="entry name" value="Mitochondrial cytochrome c oxidase subunit VIIa"/>
    <property type="match status" value="1"/>
</dbReference>
<proteinExistence type="inferred from homology"/>
<keyword evidence="8" id="KW-1185">Reference proteome</keyword>
<comment type="subcellular location">
    <subcellularLocation>
        <location evidence="1">Mitochondrion inner membrane</location>
    </subcellularLocation>
</comment>
<dbReference type="GO" id="GO:0006123">
    <property type="term" value="P:mitochondrial electron transport, cytochrome c to oxygen"/>
    <property type="evidence" value="ECO:0007669"/>
    <property type="project" value="InterPro"/>
</dbReference>
<evidence type="ECO:0000313" key="8">
    <source>
        <dbReference type="Proteomes" id="UP000193498"/>
    </source>
</evidence>
<comment type="similarity">
    <text evidence="2">Belongs to the cytochrome c oxidase VIIa family.</text>
</comment>
<accession>A0A1Y1YL74</accession>
<dbReference type="InterPro" id="IPR036539">
    <property type="entry name" value="Cyt_c_oxidase_su7a_sf"/>
</dbReference>
<evidence type="ECO:0000256" key="4">
    <source>
        <dbReference type="ARBA" id="ARBA00023128"/>
    </source>
</evidence>
<gene>
    <name evidence="7" type="ORF">K493DRAFT_280395</name>
</gene>
<dbReference type="GO" id="GO:0005743">
    <property type="term" value="C:mitochondrial inner membrane"/>
    <property type="evidence" value="ECO:0007669"/>
    <property type="project" value="UniProtKB-SubCell"/>
</dbReference>
<name>A0A1Y1YL74_9FUNG</name>
<dbReference type="GO" id="GO:0045277">
    <property type="term" value="C:respiratory chain complex IV"/>
    <property type="evidence" value="ECO:0007669"/>
    <property type="project" value="InterPro"/>
</dbReference>
<keyword evidence="6" id="KW-1133">Transmembrane helix</keyword>
<feature type="transmembrane region" description="Helical" evidence="6">
    <location>
        <begin position="34"/>
        <end position="55"/>
    </location>
</feature>
<dbReference type="Gene3D" id="4.10.91.10">
    <property type="entry name" value="Cytochrome c oxidase, subunit VIIa"/>
    <property type="match status" value="1"/>
</dbReference>
<dbReference type="InParanoid" id="A0A1Y1YL74"/>
<keyword evidence="5 6" id="KW-0472">Membrane</keyword>
<evidence type="ECO:0000256" key="3">
    <source>
        <dbReference type="ARBA" id="ARBA00022792"/>
    </source>
</evidence>
<dbReference type="STRING" id="1314790.A0A1Y1YL74"/>
<evidence type="ECO:0000256" key="2">
    <source>
        <dbReference type="ARBA" id="ARBA00009331"/>
    </source>
</evidence>
<dbReference type="Pfam" id="PF02238">
    <property type="entry name" value="COX7a"/>
    <property type="match status" value="1"/>
</dbReference>
<evidence type="ECO:0000256" key="5">
    <source>
        <dbReference type="ARBA" id="ARBA00023136"/>
    </source>
</evidence>
<sequence length="63" mass="7091">MDFVNRPNHMLNKQKLFQSQAAKPVWLKGPRDKVLVTSFFVFLGAGLVGSLYGTVQLIRGKKD</sequence>
<dbReference type="OrthoDB" id="5511599at2759"/>
<dbReference type="InterPro" id="IPR039297">
    <property type="entry name" value="COX7a"/>
</dbReference>
<keyword evidence="3" id="KW-0999">Mitochondrion inner membrane</keyword>
<comment type="caution">
    <text evidence="7">The sequence shown here is derived from an EMBL/GenBank/DDBJ whole genome shotgun (WGS) entry which is preliminary data.</text>
</comment>
<protein>
    <submittedName>
        <fullName evidence="7">Uncharacterized protein</fullName>
    </submittedName>
</protein>
<evidence type="ECO:0000256" key="1">
    <source>
        <dbReference type="ARBA" id="ARBA00004273"/>
    </source>
</evidence>
<dbReference type="AlphaFoldDB" id="A0A1Y1YL74"/>